<organism evidence="8">
    <name type="scientific">Oppiella nova</name>
    <dbReference type="NCBI Taxonomy" id="334625"/>
    <lineage>
        <taxon>Eukaryota</taxon>
        <taxon>Metazoa</taxon>
        <taxon>Ecdysozoa</taxon>
        <taxon>Arthropoda</taxon>
        <taxon>Chelicerata</taxon>
        <taxon>Arachnida</taxon>
        <taxon>Acari</taxon>
        <taxon>Acariformes</taxon>
        <taxon>Sarcoptiformes</taxon>
        <taxon>Oribatida</taxon>
        <taxon>Brachypylina</taxon>
        <taxon>Oppioidea</taxon>
        <taxon>Oppiidae</taxon>
        <taxon>Oppiella</taxon>
    </lineage>
</organism>
<dbReference type="GO" id="GO:0030672">
    <property type="term" value="C:synaptic vesicle membrane"/>
    <property type="evidence" value="ECO:0007669"/>
    <property type="project" value="TreeGrafter"/>
</dbReference>
<dbReference type="GO" id="GO:0032418">
    <property type="term" value="P:lysosome localization"/>
    <property type="evidence" value="ECO:0007669"/>
    <property type="project" value="InterPro"/>
</dbReference>
<dbReference type="GO" id="GO:0098574">
    <property type="term" value="C:cytoplasmic side of lysosomal membrane"/>
    <property type="evidence" value="ECO:0007669"/>
    <property type="project" value="TreeGrafter"/>
</dbReference>
<evidence type="ECO:0000256" key="6">
    <source>
        <dbReference type="ARBA" id="ARBA00023288"/>
    </source>
</evidence>
<keyword evidence="6" id="KW-0449">Lipoprotein</keyword>
<dbReference type="GO" id="GO:1903744">
    <property type="term" value="P:positive regulation of anterograde synaptic vesicle transport"/>
    <property type="evidence" value="ECO:0007669"/>
    <property type="project" value="TreeGrafter"/>
</dbReference>
<name>A0A7R9QM01_9ACAR</name>
<dbReference type="EMBL" id="CAJPVJ010004063">
    <property type="protein sequence ID" value="CAG2168249.1"/>
    <property type="molecule type" value="Genomic_DNA"/>
</dbReference>
<protein>
    <recommendedName>
        <fullName evidence="3">BLOC-1-related complex subunit 5</fullName>
    </recommendedName>
</protein>
<dbReference type="GO" id="GO:0099078">
    <property type="term" value="C:BORC complex"/>
    <property type="evidence" value="ECO:0007669"/>
    <property type="project" value="TreeGrafter"/>
</dbReference>
<feature type="region of interest" description="Disordered" evidence="7">
    <location>
        <begin position="1"/>
        <end position="39"/>
    </location>
</feature>
<dbReference type="Proteomes" id="UP000728032">
    <property type="component" value="Unassembled WGS sequence"/>
</dbReference>
<dbReference type="AlphaFoldDB" id="A0A7R9QM01"/>
<dbReference type="EMBL" id="OC918888">
    <property type="protein sequence ID" value="CAD7650306.1"/>
    <property type="molecule type" value="Genomic_DNA"/>
</dbReference>
<keyword evidence="5" id="KW-0458">Lysosome</keyword>
<keyword evidence="9" id="KW-1185">Reference proteome</keyword>
<evidence type="ECO:0000256" key="2">
    <source>
        <dbReference type="ARBA" id="ARBA00010235"/>
    </source>
</evidence>
<dbReference type="OrthoDB" id="10035640at2759"/>
<comment type="similarity">
    <text evidence="2">Belongs to the BORCS5 family.</text>
</comment>
<evidence type="ECO:0000256" key="7">
    <source>
        <dbReference type="SAM" id="MobiDB-lite"/>
    </source>
</evidence>
<proteinExistence type="inferred from homology"/>
<dbReference type="CDD" id="cd22789">
    <property type="entry name" value="BORCS5-like"/>
    <property type="match status" value="1"/>
</dbReference>
<sequence>MGSHLSKTGDTNPNITRSDAKSKSVNINSRRRSSVDSVATPEYITSTTIKAIGGNTETKQQTVGHRSDQKIAIPAEIVVVSDGSVNQDIQQTFTFPPSFKPLIPIGHESLSHSYPQLKPKYVINFGLIVEKHLKNKSEFVSKEQQKLVDQIRDVDSIVSYISNQFIIERQKRLIKVSENLSKIDEISTLIEKCDKDIDNCVENLQKLNQFLPKSLALEKFEFKTTH</sequence>
<reference evidence="8" key="1">
    <citation type="submission" date="2020-11" db="EMBL/GenBank/DDBJ databases">
        <authorList>
            <person name="Tran Van P."/>
        </authorList>
    </citation>
    <scope>NUCLEOTIDE SEQUENCE</scope>
</reference>
<dbReference type="InterPro" id="IPR018780">
    <property type="entry name" value="TBORCS5"/>
</dbReference>
<dbReference type="Pfam" id="PF10158">
    <property type="entry name" value="LOH1CR12"/>
    <property type="match status" value="1"/>
</dbReference>
<dbReference type="PANTHER" id="PTHR31634:SF2">
    <property type="entry name" value="BLOC-1-RELATED COMPLEX SUBUNIT 5"/>
    <property type="match status" value="1"/>
</dbReference>
<comment type="subcellular location">
    <subcellularLocation>
        <location evidence="1">Lysosome membrane</location>
        <topology evidence="1">Lipid-anchor</topology>
        <orientation evidence="1">Cytoplasmic side</orientation>
    </subcellularLocation>
</comment>
<gene>
    <name evidence="8" type="ORF">ONB1V03_LOCUS7740</name>
</gene>
<evidence type="ECO:0000313" key="9">
    <source>
        <dbReference type="Proteomes" id="UP000728032"/>
    </source>
</evidence>
<dbReference type="PANTHER" id="PTHR31634">
    <property type="entry name" value="BLOC-1-RELATED COMPLEX SUBUNIT 5"/>
    <property type="match status" value="1"/>
</dbReference>
<evidence type="ECO:0000256" key="5">
    <source>
        <dbReference type="ARBA" id="ARBA00023228"/>
    </source>
</evidence>
<evidence type="ECO:0000256" key="4">
    <source>
        <dbReference type="ARBA" id="ARBA00023136"/>
    </source>
</evidence>
<accession>A0A7R9QM01</accession>
<feature type="compositionally biased region" description="Polar residues" evidence="7">
    <location>
        <begin position="1"/>
        <end position="17"/>
    </location>
</feature>
<dbReference type="GO" id="GO:0072384">
    <property type="term" value="P:organelle transport along microtubule"/>
    <property type="evidence" value="ECO:0007669"/>
    <property type="project" value="TreeGrafter"/>
</dbReference>
<evidence type="ECO:0000256" key="3">
    <source>
        <dbReference type="ARBA" id="ARBA00022300"/>
    </source>
</evidence>
<evidence type="ECO:0000313" key="8">
    <source>
        <dbReference type="EMBL" id="CAD7650306.1"/>
    </source>
</evidence>
<keyword evidence="4" id="KW-0472">Membrane</keyword>
<evidence type="ECO:0000256" key="1">
    <source>
        <dbReference type="ARBA" id="ARBA00004122"/>
    </source>
</evidence>